<keyword evidence="3" id="KW-1185">Reference proteome</keyword>
<name>A0A0D2MIX6_9CHLO</name>
<dbReference type="KEGG" id="mng:MNEG_13008"/>
<accession>A0A0D2MIX6</accession>
<dbReference type="EMBL" id="KK103786">
    <property type="protein sequence ID" value="KIY94955.1"/>
    <property type="molecule type" value="Genomic_DNA"/>
</dbReference>
<dbReference type="GeneID" id="25730427"/>
<feature type="non-terminal residue" evidence="2">
    <location>
        <position position="53"/>
    </location>
</feature>
<dbReference type="Proteomes" id="UP000054498">
    <property type="component" value="Unassembled WGS sequence"/>
</dbReference>
<dbReference type="AlphaFoldDB" id="A0A0D2MIX6"/>
<feature type="region of interest" description="Disordered" evidence="1">
    <location>
        <begin position="1"/>
        <end position="53"/>
    </location>
</feature>
<evidence type="ECO:0000313" key="2">
    <source>
        <dbReference type="EMBL" id="KIY94955.1"/>
    </source>
</evidence>
<protein>
    <submittedName>
        <fullName evidence="2">Uncharacterized protein</fullName>
    </submittedName>
</protein>
<evidence type="ECO:0000313" key="3">
    <source>
        <dbReference type="Proteomes" id="UP000054498"/>
    </source>
</evidence>
<organism evidence="2 3">
    <name type="scientific">Monoraphidium neglectum</name>
    <dbReference type="NCBI Taxonomy" id="145388"/>
    <lineage>
        <taxon>Eukaryota</taxon>
        <taxon>Viridiplantae</taxon>
        <taxon>Chlorophyta</taxon>
        <taxon>core chlorophytes</taxon>
        <taxon>Chlorophyceae</taxon>
        <taxon>CS clade</taxon>
        <taxon>Sphaeropleales</taxon>
        <taxon>Selenastraceae</taxon>
        <taxon>Monoraphidium</taxon>
    </lineage>
</organism>
<gene>
    <name evidence="2" type="ORF">MNEG_13008</name>
</gene>
<proteinExistence type="predicted"/>
<reference evidence="2 3" key="1">
    <citation type="journal article" date="2013" name="BMC Genomics">
        <title>Reconstruction of the lipid metabolism for the microalga Monoraphidium neglectum from its genome sequence reveals characteristics suitable for biofuel production.</title>
        <authorList>
            <person name="Bogen C."/>
            <person name="Al-Dilaimi A."/>
            <person name="Albersmeier A."/>
            <person name="Wichmann J."/>
            <person name="Grundmann M."/>
            <person name="Rupp O."/>
            <person name="Lauersen K.J."/>
            <person name="Blifernez-Klassen O."/>
            <person name="Kalinowski J."/>
            <person name="Goesmann A."/>
            <person name="Mussgnug J.H."/>
            <person name="Kruse O."/>
        </authorList>
    </citation>
    <scope>NUCLEOTIDE SEQUENCE [LARGE SCALE GENOMIC DNA]</scope>
    <source>
        <strain evidence="2 3">SAG 48.87</strain>
    </source>
</reference>
<feature type="compositionally biased region" description="Low complexity" evidence="1">
    <location>
        <begin position="1"/>
        <end position="16"/>
    </location>
</feature>
<feature type="non-terminal residue" evidence="2">
    <location>
        <position position="1"/>
    </location>
</feature>
<sequence>HSARACQAGAWRGQQQAPPPGAAAVERDRHGGRPPAAGLAAWRPEGVPRGSGV</sequence>
<evidence type="ECO:0000256" key="1">
    <source>
        <dbReference type="SAM" id="MobiDB-lite"/>
    </source>
</evidence>
<dbReference type="RefSeq" id="XP_013893975.1">
    <property type="nucleotide sequence ID" value="XM_014038521.1"/>
</dbReference>